<dbReference type="InterPro" id="IPR000589">
    <property type="entry name" value="Ribosomal_uS15"/>
</dbReference>
<keyword evidence="4 6" id="KW-0694">RNA-binding</keyword>
<dbReference type="Gene3D" id="1.10.287.10">
    <property type="entry name" value="S15/NS1, RNA-binding"/>
    <property type="match status" value="1"/>
</dbReference>
<dbReference type="FunFam" id="1.10.287.10:FF:000002">
    <property type="entry name" value="30S ribosomal protein S15"/>
    <property type="match status" value="1"/>
</dbReference>
<keyword evidence="1 4" id="KW-0689">Ribosomal protein</keyword>
<sequence length="117" mass="13611">MLDKDLKAKIIAKYKKHENDTGSSEVQIAILSEEIKQLTEHLKIHKKDNSSRRGLVRKVNERRHLLAFLRHEDQKSYLDLVTKLKLRRSAAELKKEKEDALLEEQANAEVEITEQAP</sequence>
<organism evidence="7 8">
    <name type="scientific">Candidatus Magasanikbacteria bacterium GW2011_GWA2_45_39</name>
    <dbReference type="NCBI Taxonomy" id="1619041"/>
    <lineage>
        <taxon>Bacteria</taxon>
        <taxon>Candidatus Magasanikiibacteriota</taxon>
    </lineage>
</organism>
<evidence type="ECO:0000256" key="6">
    <source>
        <dbReference type="RuleBase" id="RU004524"/>
    </source>
</evidence>
<evidence type="ECO:0000313" key="7">
    <source>
        <dbReference type="EMBL" id="KKU07012.1"/>
    </source>
</evidence>
<name>A0A0G1MFZ0_9BACT</name>
<dbReference type="PANTHER" id="PTHR23321:SF26">
    <property type="entry name" value="SMALL RIBOSOMAL SUBUNIT PROTEIN US15M"/>
    <property type="match status" value="1"/>
</dbReference>
<evidence type="ECO:0000256" key="3">
    <source>
        <dbReference type="ARBA" id="ARBA00064542"/>
    </source>
</evidence>
<keyword evidence="2 4" id="KW-0687">Ribonucleoprotein</keyword>
<comment type="similarity">
    <text evidence="4 5">Belongs to the universal ribosomal protein uS15 family.</text>
</comment>
<dbReference type="GO" id="GO:0006412">
    <property type="term" value="P:translation"/>
    <property type="evidence" value="ECO:0007669"/>
    <property type="project" value="UniProtKB-UniRule"/>
</dbReference>
<comment type="subunit">
    <text evidence="3 4">Part of the 30S ribosomal subunit. Forms a bridge to the 50S subunit in the 70S ribosome, contacting the 23S rRNA.</text>
</comment>
<evidence type="ECO:0000256" key="4">
    <source>
        <dbReference type="HAMAP-Rule" id="MF_01343"/>
    </source>
</evidence>
<evidence type="ECO:0000313" key="8">
    <source>
        <dbReference type="Proteomes" id="UP000033999"/>
    </source>
</evidence>
<dbReference type="GO" id="GO:0022627">
    <property type="term" value="C:cytosolic small ribosomal subunit"/>
    <property type="evidence" value="ECO:0007669"/>
    <property type="project" value="TreeGrafter"/>
</dbReference>
<dbReference type="PROSITE" id="PS00362">
    <property type="entry name" value="RIBOSOMAL_S15"/>
    <property type="match status" value="1"/>
</dbReference>
<evidence type="ECO:0000256" key="2">
    <source>
        <dbReference type="ARBA" id="ARBA00023274"/>
    </source>
</evidence>
<dbReference type="PATRIC" id="fig|1619041.3.peg.575"/>
<reference evidence="7 8" key="1">
    <citation type="journal article" date="2015" name="Nature">
        <title>rRNA introns, odd ribosomes, and small enigmatic genomes across a large radiation of phyla.</title>
        <authorList>
            <person name="Brown C.T."/>
            <person name="Hug L.A."/>
            <person name="Thomas B.C."/>
            <person name="Sharon I."/>
            <person name="Castelle C.J."/>
            <person name="Singh A."/>
            <person name="Wilkins M.J."/>
            <person name="Williams K.H."/>
            <person name="Banfield J.F."/>
        </authorList>
    </citation>
    <scope>NUCLEOTIDE SEQUENCE [LARGE SCALE GENOMIC DNA]</scope>
</reference>
<dbReference type="GO" id="GO:0003735">
    <property type="term" value="F:structural constituent of ribosome"/>
    <property type="evidence" value="ECO:0007669"/>
    <property type="project" value="InterPro"/>
</dbReference>
<keyword evidence="4 6" id="KW-0699">rRNA-binding</keyword>
<dbReference type="EMBL" id="LCKX01000017">
    <property type="protein sequence ID" value="KKU07012.1"/>
    <property type="molecule type" value="Genomic_DNA"/>
</dbReference>
<gene>
    <name evidence="4" type="primary">rpsO</name>
    <name evidence="7" type="ORF">UX10_C0017G0011</name>
</gene>
<evidence type="ECO:0000256" key="1">
    <source>
        <dbReference type="ARBA" id="ARBA00022980"/>
    </source>
</evidence>
<dbReference type="AlphaFoldDB" id="A0A0G1MFZ0"/>
<dbReference type="Pfam" id="PF00312">
    <property type="entry name" value="Ribosomal_S15"/>
    <property type="match status" value="1"/>
</dbReference>
<dbReference type="SUPFAM" id="SSF47060">
    <property type="entry name" value="S15/NS1 RNA-binding domain"/>
    <property type="match status" value="1"/>
</dbReference>
<dbReference type="Proteomes" id="UP000033999">
    <property type="component" value="Unassembled WGS sequence"/>
</dbReference>
<dbReference type="CDD" id="cd00353">
    <property type="entry name" value="Ribosomal_S15p_S13e"/>
    <property type="match status" value="1"/>
</dbReference>
<comment type="function">
    <text evidence="4">Forms an intersubunit bridge (bridge B4) with the 23S rRNA of the 50S subunit in the ribosome.</text>
</comment>
<dbReference type="GO" id="GO:0019843">
    <property type="term" value="F:rRNA binding"/>
    <property type="evidence" value="ECO:0007669"/>
    <property type="project" value="UniProtKB-UniRule"/>
</dbReference>
<dbReference type="PANTHER" id="PTHR23321">
    <property type="entry name" value="RIBOSOMAL PROTEIN S15, BACTERIAL AND ORGANELLAR"/>
    <property type="match status" value="1"/>
</dbReference>
<dbReference type="NCBIfam" id="TIGR00952">
    <property type="entry name" value="S15_bact"/>
    <property type="match status" value="1"/>
</dbReference>
<protein>
    <recommendedName>
        <fullName evidence="4">Small ribosomal subunit protein uS15</fullName>
    </recommendedName>
</protein>
<comment type="caution">
    <text evidence="7">The sequence shown here is derived from an EMBL/GenBank/DDBJ whole genome shotgun (WGS) entry which is preliminary data.</text>
</comment>
<proteinExistence type="inferred from homology"/>
<accession>A0A0G1MFZ0</accession>
<dbReference type="SMART" id="SM01387">
    <property type="entry name" value="Ribosomal_S15"/>
    <property type="match status" value="1"/>
</dbReference>
<comment type="function">
    <text evidence="4 6">One of the primary rRNA binding proteins, it binds directly to 16S rRNA where it helps nucleate assembly of the platform of the 30S subunit by binding and bridging several RNA helices of the 16S rRNA.</text>
</comment>
<dbReference type="InterPro" id="IPR005290">
    <property type="entry name" value="Ribosomal_uS15_bac-type"/>
</dbReference>
<dbReference type="Gene3D" id="6.10.250.3130">
    <property type="match status" value="1"/>
</dbReference>
<evidence type="ECO:0000256" key="5">
    <source>
        <dbReference type="RuleBase" id="RU003919"/>
    </source>
</evidence>
<dbReference type="HAMAP" id="MF_01343_B">
    <property type="entry name" value="Ribosomal_uS15_B"/>
    <property type="match status" value="1"/>
</dbReference>
<dbReference type="InterPro" id="IPR009068">
    <property type="entry name" value="uS15_NS1_RNA-bd_sf"/>
</dbReference>